<sequence>METSNPLENFLKNWLTTNILSFDDFKSAIRGDSRFKGISDEDLREIYALYKARDDTYGNNLTRRVESSLEPLRQTSLEDLEQNQSDNSYSLEDMIIGLYNVGALLETRTNVINKRMKEEIDVLKRFDDATILQSSSAPSNNNILQMLDNYRGILEKLDDMST</sequence>
<gene>
    <name evidence="1" type="ORF">KABA2_08S00484</name>
</gene>
<accession>A0A8H2VHX4</accession>
<proteinExistence type="predicted"/>
<name>A0A8H2VHX4_9SACH</name>
<reference evidence="1 2" key="1">
    <citation type="submission" date="2020-05" db="EMBL/GenBank/DDBJ databases">
        <authorList>
            <person name="Casaregola S."/>
            <person name="Devillers H."/>
            <person name="Grondin C."/>
        </authorList>
    </citation>
    <scope>NUCLEOTIDE SEQUENCE [LARGE SCALE GENOMIC DNA]</scope>
    <source>
        <strain evidence="1 2">CLIB 1767</strain>
    </source>
</reference>
<dbReference type="EMBL" id="CAEFZW010000008">
    <property type="protein sequence ID" value="CAB4255979.1"/>
    <property type="molecule type" value="Genomic_DNA"/>
</dbReference>
<evidence type="ECO:0000313" key="2">
    <source>
        <dbReference type="Proteomes" id="UP000644660"/>
    </source>
</evidence>
<comment type="caution">
    <text evidence="1">The sequence shown here is derived from an EMBL/GenBank/DDBJ whole genome shotgun (WGS) entry which is preliminary data.</text>
</comment>
<dbReference type="Proteomes" id="UP000644660">
    <property type="component" value="Unassembled WGS sequence"/>
</dbReference>
<evidence type="ECO:0000313" key="1">
    <source>
        <dbReference type="EMBL" id="CAB4255979.1"/>
    </source>
</evidence>
<organism evidence="1 2">
    <name type="scientific">Maudiozyma barnettii</name>
    <dbReference type="NCBI Taxonomy" id="61262"/>
    <lineage>
        <taxon>Eukaryota</taxon>
        <taxon>Fungi</taxon>
        <taxon>Dikarya</taxon>
        <taxon>Ascomycota</taxon>
        <taxon>Saccharomycotina</taxon>
        <taxon>Saccharomycetes</taxon>
        <taxon>Saccharomycetales</taxon>
        <taxon>Saccharomycetaceae</taxon>
        <taxon>Maudiozyma</taxon>
    </lineage>
</organism>
<dbReference type="OrthoDB" id="4067574at2759"/>
<dbReference type="RefSeq" id="XP_041407823.1">
    <property type="nucleotide sequence ID" value="XM_041551889.1"/>
</dbReference>
<keyword evidence="2" id="KW-1185">Reference proteome</keyword>
<protein>
    <submittedName>
        <fullName evidence="1">Similar to Saccharomyces cerevisiae YLR315W NKP2 Non-essential kinetochore protein</fullName>
    </submittedName>
</protein>
<dbReference type="GeneID" id="64859045"/>
<dbReference type="AlphaFoldDB" id="A0A8H2VHX4"/>